<sequence>MALQSQSRPEPMNATPHHSKVKLSVTLSDSFYIAGDAVTGKIELESRADKGLGLGIIMVELVAVEELTSRDHSATSTFLHTRRLFQGPGLPPSNAVLPHPVAGEPPLPAHHHRARRGLTTFLFQLPLPPSSPPSINFGHGLARIRYQVRASVGVSWKDHNRLVTDKCSVDVLQRYPAEDATWEDKWPAPEGLIVGEGGKIWVRGRVLGGILAAGRSACIELQVKNHSAKRTSGLHVTLSRLLHLPAPANNVGRKLSPPLQISDTLASVTFRGPEYVAYPGTEGIAHLVFDVPHHARTVSAYPRHGGDVDGEDDDELDRLRGETAPLFEVRGILAVRIAMPIGSKDIVLELPVPVFHPATLPPPSPEPFPYPSPDLVPFQNSSSPSPPPVPRPAPIPYYSDRAQSPLHTYPTPPPAIPLSAPINEQLVIPPYRANDAQPWFPSPPVPTRVAGPYGPYNQFPPPRPASANVAVTQPSILPAGLPVSVDYMYPHFPYQPQQYQQRYPPPPEETTGHGARAARISHHLRATSRGRSISPPAQIIFPAPVAIEVISPKPMPSPKIITETLSATDDDDPFAQGFCRVVTSTKSLSVVKLEEMATRAVAEAEATARAEKEMAVDKTLPVPPVPSGKPSIYRVNRRILAQDVFHQLVPQQERGGEAETEWEAEVIPRAPSLSALSLLRPPPRSTGLPDGEGESGLDALERRLVEQVGTRRRPTPPPPDVRTVLQLVSSPVLPLPPVPVPVPVPVKSMMAQEQENSVGTGAAVNESAISSLALAAEEDFGGRNAKTNPAYLDVEGEAEDEDPDADGRTQHQGKGAGASSGSERGTFKARSRRSAKSDSKDKDKDRAKGRVAEWLDKLDVYASGPQQEPDITMELYSPPPPEPKTVLPMEHAPIAAATVVVPTSPASYSVIESKPDPRSSGFVPVSTLRRAPIALPPESSSVSALAPAALLHAPPSSSTPMPAPVPIRQLPQKVDGLLPWLLFGLRLLGEVIPTPVRAPGTPTPRQTKVARPTKRNAQQTKAPAADKLSPTTGVARTPPIPVRTPRPRQSPPASKEKDPVPPRPPPGALFGLGAAATATPSSPALSSSIATPVLSSTASLARPPATAASAQPTRGRDTPSPSSSPLRAQSRSRPRSRSPPPPAADQRPPIVNGGGFKAEFAFGQARLRDLIKRYQGQGQAA</sequence>
<comment type="caution">
    <text evidence="1">The sequence shown here is derived from an EMBL/GenBank/DDBJ whole genome shotgun (WGS) entry which is preliminary data.</text>
</comment>
<dbReference type="EMBL" id="JAGFNK010000333">
    <property type="protein sequence ID" value="KAI9452519.1"/>
    <property type="molecule type" value="Genomic_DNA"/>
</dbReference>
<keyword evidence="2" id="KW-1185">Reference proteome</keyword>
<dbReference type="Proteomes" id="UP001207468">
    <property type="component" value="Unassembled WGS sequence"/>
</dbReference>
<protein>
    <submittedName>
        <fullName evidence="1">Uncharacterized protein</fullName>
    </submittedName>
</protein>
<evidence type="ECO:0000313" key="2">
    <source>
        <dbReference type="Proteomes" id="UP001207468"/>
    </source>
</evidence>
<gene>
    <name evidence="1" type="ORF">F5148DRAFT_1289563</name>
</gene>
<accession>A0ACC0TX74</accession>
<organism evidence="1 2">
    <name type="scientific">Russula earlei</name>
    <dbReference type="NCBI Taxonomy" id="71964"/>
    <lineage>
        <taxon>Eukaryota</taxon>
        <taxon>Fungi</taxon>
        <taxon>Dikarya</taxon>
        <taxon>Basidiomycota</taxon>
        <taxon>Agaricomycotina</taxon>
        <taxon>Agaricomycetes</taxon>
        <taxon>Russulales</taxon>
        <taxon>Russulaceae</taxon>
        <taxon>Russula</taxon>
    </lineage>
</organism>
<evidence type="ECO:0000313" key="1">
    <source>
        <dbReference type="EMBL" id="KAI9452519.1"/>
    </source>
</evidence>
<reference evidence="1" key="1">
    <citation type="submission" date="2021-03" db="EMBL/GenBank/DDBJ databases">
        <title>Evolutionary priming and transition to the ectomycorrhizal habit in an iconic lineage of mushroom-forming fungi: is preadaptation a requirement?</title>
        <authorList>
            <consortium name="DOE Joint Genome Institute"/>
            <person name="Looney B.P."/>
            <person name="Miyauchi S."/>
            <person name="Morin E."/>
            <person name="Drula E."/>
            <person name="Courty P.E."/>
            <person name="Chicoki N."/>
            <person name="Fauchery L."/>
            <person name="Kohler A."/>
            <person name="Kuo A."/>
            <person name="LaButti K."/>
            <person name="Pangilinan J."/>
            <person name="Lipzen A."/>
            <person name="Riley R."/>
            <person name="Andreopoulos W."/>
            <person name="He G."/>
            <person name="Johnson J."/>
            <person name="Barry K.W."/>
            <person name="Grigoriev I.V."/>
            <person name="Nagy L."/>
            <person name="Hibbett D."/>
            <person name="Henrissat B."/>
            <person name="Matheny P.B."/>
            <person name="Labbe J."/>
            <person name="Martin A.F."/>
        </authorList>
    </citation>
    <scope>NUCLEOTIDE SEQUENCE</scope>
    <source>
        <strain evidence="1">BPL698</strain>
    </source>
</reference>
<name>A0ACC0TX74_9AGAM</name>
<proteinExistence type="predicted"/>